<evidence type="ECO:0000259" key="2">
    <source>
        <dbReference type="PROSITE" id="PS50234"/>
    </source>
</evidence>
<dbReference type="PANTHER" id="PTHR22550:SF18">
    <property type="entry name" value="VWFA DOMAIN-CONTAINING PROTEIN"/>
    <property type="match status" value="1"/>
</dbReference>
<feature type="compositionally biased region" description="Low complexity" evidence="1">
    <location>
        <begin position="323"/>
        <end position="343"/>
    </location>
</feature>
<dbReference type="Pfam" id="PF00092">
    <property type="entry name" value="VWA"/>
    <property type="match status" value="1"/>
</dbReference>
<protein>
    <submittedName>
        <fullName evidence="3">von Willebrand factor A</fullName>
    </submittedName>
</protein>
<dbReference type="Gene3D" id="3.40.50.410">
    <property type="entry name" value="von Willebrand factor, type A domain"/>
    <property type="match status" value="1"/>
</dbReference>
<accession>H1SH83</accession>
<gene>
    <name evidence="3" type="ORF">OR16_38939</name>
</gene>
<dbReference type="Proteomes" id="UP000005808">
    <property type="component" value="Unassembled WGS sequence"/>
</dbReference>
<dbReference type="InterPro" id="IPR002035">
    <property type="entry name" value="VWF_A"/>
</dbReference>
<dbReference type="InterPro" id="IPR033881">
    <property type="entry name" value="vWA_BatA_type"/>
</dbReference>
<feature type="region of interest" description="Disordered" evidence="1">
    <location>
        <begin position="287"/>
        <end position="400"/>
    </location>
</feature>
<dbReference type="EMBL" id="AHJE01000147">
    <property type="protein sequence ID" value="EHP38074.1"/>
    <property type="molecule type" value="Genomic_DNA"/>
</dbReference>
<feature type="domain" description="VWFA" evidence="2">
    <location>
        <begin position="95"/>
        <end position="279"/>
    </location>
</feature>
<dbReference type="CDD" id="cd01467">
    <property type="entry name" value="vWA_BatA_type"/>
    <property type="match status" value="1"/>
</dbReference>
<evidence type="ECO:0000256" key="1">
    <source>
        <dbReference type="SAM" id="MobiDB-lite"/>
    </source>
</evidence>
<organism evidence="3 4">
    <name type="scientific">Cupriavidus basilensis OR16</name>
    <dbReference type="NCBI Taxonomy" id="1127483"/>
    <lineage>
        <taxon>Bacteria</taxon>
        <taxon>Pseudomonadati</taxon>
        <taxon>Pseudomonadota</taxon>
        <taxon>Betaproteobacteria</taxon>
        <taxon>Burkholderiales</taxon>
        <taxon>Burkholderiaceae</taxon>
        <taxon>Cupriavidus</taxon>
    </lineage>
</organism>
<evidence type="ECO:0000313" key="4">
    <source>
        <dbReference type="Proteomes" id="UP000005808"/>
    </source>
</evidence>
<dbReference type="PANTHER" id="PTHR22550">
    <property type="entry name" value="SPORE GERMINATION PROTEIN"/>
    <property type="match status" value="1"/>
</dbReference>
<dbReference type="SUPFAM" id="SSF53300">
    <property type="entry name" value="vWA-like"/>
    <property type="match status" value="1"/>
</dbReference>
<dbReference type="PROSITE" id="PS50234">
    <property type="entry name" value="VWFA"/>
    <property type="match status" value="1"/>
</dbReference>
<comment type="caution">
    <text evidence="3">The sequence shown here is derived from an EMBL/GenBank/DDBJ whole genome shotgun (WGS) entry which is preliminary data.</text>
</comment>
<dbReference type="PATRIC" id="fig|1127483.3.peg.7749"/>
<proteinExistence type="predicted"/>
<name>H1SH83_9BURK</name>
<dbReference type="InterPro" id="IPR050768">
    <property type="entry name" value="UPF0353/GerABKA_families"/>
</dbReference>
<evidence type="ECO:0000313" key="3">
    <source>
        <dbReference type="EMBL" id="EHP38074.1"/>
    </source>
</evidence>
<dbReference type="SMART" id="SM00327">
    <property type="entry name" value="VWA"/>
    <property type="match status" value="1"/>
</dbReference>
<dbReference type="AlphaFoldDB" id="H1SH83"/>
<dbReference type="InterPro" id="IPR036465">
    <property type="entry name" value="vWFA_dom_sf"/>
</dbReference>
<feature type="region of interest" description="Disordered" evidence="1">
    <location>
        <begin position="422"/>
        <end position="481"/>
    </location>
</feature>
<reference evidence="3 4" key="1">
    <citation type="journal article" date="2012" name="J. Bacteriol.">
        <title>De Novo Genome Project of Cupriavidus basilensis OR16.</title>
        <authorList>
            <person name="Cserhati M."/>
            <person name="Kriszt B."/>
            <person name="Szoboszlay S."/>
            <person name="Toth A."/>
            <person name="Szabo I."/>
            <person name="Tancsics A."/>
            <person name="Nagy I."/>
            <person name="Horvath B."/>
            <person name="Nagy I."/>
            <person name="Kukolya J."/>
        </authorList>
    </citation>
    <scope>NUCLEOTIDE SEQUENCE [LARGE SCALE GENOMIC DNA]</scope>
    <source>
        <strain evidence="3 4">OR16</strain>
    </source>
</reference>
<sequence>MLTFDHPWAALALLLPILAWLLLPAYRETMPAVRVPFFEEMAERSGLRPSEGAVVMRRNWAQRLLAPLCWALLVAALAKPVWVDPPIERTEPARDLMLAIDLSQSMEARDFAQADGHRVDRLTAVKQVVNTFIDRRKEDRIGLIVFGAAAFPQAPLTMDHGSVKALLAEVQIGMAGPQTAIGDAIGVGVRMTEKSPAQEKVLILLTDGNDTASKVPPEQAAQVAKDKGLIIHTIGIGDPNATGENKVDLGALQKISSMTGGRSFRGDDLAGLEAIYATLDRITPVKVKRQSRQPKRDLSRWWRPRPPPCRSRGTPVARRDRPPSAGAADRGRRAPLAPAAGARYLRRAGPDRSGRGRPGLGTRAAALHRGQGAAGDRYRPFAQHGRGGPGAHPAGARQAKGAGPDAIARWLAHRAGGVCRHRPHGGAPDRRPAVHGAVPGRAGYRHDAARRQGRRRSAGARRQPAGPRVGGGHRPVHHRWL</sequence>